<keyword evidence="2" id="KW-1185">Reference proteome</keyword>
<dbReference type="RefSeq" id="WP_145398723.1">
    <property type="nucleotide sequence ID" value="NZ_VLKU01000008.1"/>
</dbReference>
<gene>
    <name evidence="1" type="ORF">IQ24_02738</name>
</gene>
<dbReference type="AlphaFoldDB" id="A0A562NLB3"/>
<dbReference type="EMBL" id="VLKU01000008">
    <property type="protein sequence ID" value="TWI32860.1"/>
    <property type="molecule type" value="Genomic_DNA"/>
</dbReference>
<evidence type="ECO:0000313" key="1">
    <source>
        <dbReference type="EMBL" id="TWI32860.1"/>
    </source>
</evidence>
<dbReference type="Proteomes" id="UP000316225">
    <property type="component" value="Unassembled WGS sequence"/>
</dbReference>
<sequence length="176" mass="20043">MARVTPPPEAHYTLPHDHAAALGQAVANFGWLEEVIKRTIYSLDRKRLAEDLTDAELATWMDRMGTLADDSMGTLIEQLDAAMRRFPGIRDRNRLTDRLNEIKFLRNLLCHASWRPTEDKTRWHPSFVSTRGTVYREDFSAAELLEIAQRAKDVGVRVLEVMRATGIHGEWAGDDA</sequence>
<reference evidence="1 2" key="1">
    <citation type="journal article" date="2015" name="Stand. Genomic Sci.">
        <title>Genomic Encyclopedia of Bacterial and Archaeal Type Strains, Phase III: the genomes of soil and plant-associated and newly described type strains.</title>
        <authorList>
            <person name="Whitman W.B."/>
            <person name="Woyke T."/>
            <person name="Klenk H.P."/>
            <person name="Zhou Y."/>
            <person name="Lilburn T.G."/>
            <person name="Beck B.J."/>
            <person name="De Vos P."/>
            <person name="Vandamme P."/>
            <person name="Eisen J.A."/>
            <person name="Garrity G."/>
            <person name="Hugenholtz P."/>
            <person name="Kyrpides N.C."/>
        </authorList>
    </citation>
    <scope>NUCLEOTIDE SEQUENCE [LARGE SCALE GENOMIC DNA]</scope>
    <source>
        <strain evidence="1 2">CGMCC 1.5364</strain>
    </source>
</reference>
<accession>A0A562NLB3</accession>
<evidence type="ECO:0000313" key="2">
    <source>
        <dbReference type="Proteomes" id="UP000316225"/>
    </source>
</evidence>
<dbReference type="OrthoDB" id="571485at2"/>
<organism evidence="1 2">
    <name type="scientific">Paracoccus sulfuroxidans</name>
    <dbReference type="NCBI Taxonomy" id="384678"/>
    <lineage>
        <taxon>Bacteria</taxon>
        <taxon>Pseudomonadati</taxon>
        <taxon>Pseudomonadota</taxon>
        <taxon>Alphaproteobacteria</taxon>
        <taxon>Rhodobacterales</taxon>
        <taxon>Paracoccaceae</taxon>
        <taxon>Paracoccus</taxon>
    </lineage>
</organism>
<name>A0A562NLB3_9RHOB</name>
<proteinExistence type="predicted"/>
<comment type="caution">
    <text evidence="1">The sequence shown here is derived from an EMBL/GenBank/DDBJ whole genome shotgun (WGS) entry which is preliminary data.</text>
</comment>
<protein>
    <submittedName>
        <fullName evidence="1">Uncharacterized protein</fullName>
    </submittedName>
</protein>